<evidence type="ECO:0000256" key="1">
    <source>
        <dbReference type="SAM" id="SignalP"/>
    </source>
</evidence>
<accession>A0AAE0J9C5</accession>
<feature type="signal peptide" evidence="1">
    <location>
        <begin position="1"/>
        <end position="24"/>
    </location>
</feature>
<name>A0AAE0J9C5_9PEZI</name>
<dbReference type="GeneID" id="87864526"/>
<evidence type="ECO:0008006" key="4">
    <source>
        <dbReference type="Google" id="ProtNLM"/>
    </source>
</evidence>
<dbReference type="EMBL" id="JAUEPP010000007">
    <property type="protein sequence ID" value="KAK3339447.1"/>
    <property type="molecule type" value="Genomic_DNA"/>
</dbReference>
<proteinExistence type="predicted"/>
<comment type="caution">
    <text evidence="2">The sequence shown here is derived from an EMBL/GenBank/DDBJ whole genome shotgun (WGS) entry which is preliminary data.</text>
</comment>
<dbReference type="RefSeq" id="XP_062678807.1">
    <property type="nucleotide sequence ID" value="XM_062827372.1"/>
</dbReference>
<reference evidence="2" key="2">
    <citation type="submission" date="2023-06" db="EMBL/GenBank/DDBJ databases">
        <authorList>
            <consortium name="Lawrence Berkeley National Laboratory"/>
            <person name="Haridas S."/>
            <person name="Hensen N."/>
            <person name="Bonometti L."/>
            <person name="Westerberg I."/>
            <person name="Brannstrom I.O."/>
            <person name="Guillou S."/>
            <person name="Cros-Aarteil S."/>
            <person name="Calhoun S."/>
            <person name="Kuo A."/>
            <person name="Mondo S."/>
            <person name="Pangilinan J."/>
            <person name="Riley R."/>
            <person name="Labutti K."/>
            <person name="Andreopoulos B."/>
            <person name="Lipzen A."/>
            <person name="Chen C."/>
            <person name="Yanf M."/>
            <person name="Daum C."/>
            <person name="Ng V."/>
            <person name="Clum A."/>
            <person name="Steindorff A."/>
            <person name="Ohm R."/>
            <person name="Martin F."/>
            <person name="Silar P."/>
            <person name="Natvig D."/>
            <person name="Lalanne C."/>
            <person name="Gautier V."/>
            <person name="Ament-Velasquez S.L."/>
            <person name="Kruys A."/>
            <person name="Hutchinson M.I."/>
            <person name="Powell A.J."/>
            <person name="Barry K."/>
            <person name="Miller A.N."/>
            <person name="Grigoriev I.V."/>
            <person name="Debuchy R."/>
            <person name="Gladieux P."/>
            <person name="Thoren M.H."/>
            <person name="Johannesson H."/>
        </authorList>
    </citation>
    <scope>NUCLEOTIDE SEQUENCE</scope>
    <source>
        <strain evidence="2">CBS 560.94</strain>
    </source>
</reference>
<feature type="chain" id="PRO_5042213022" description="Secreted protein" evidence="1">
    <location>
        <begin position="25"/>
        <end position="76"/>
    </location>
</feature>
<reference evidence="2" key="1">
    <citation type="journal article" date="2023" name="Mol. Phylogenet. Evol.">
        <title>Genome-scale phylogeny and comparative genomics of the fungal order Sordariales.</title>
        <authorList>
            <person name="Hensen N."/>
            <person name="Bonometti L."/>
            <person name="Westerberg I."/>
            <person name="Brannstrom I.O."/>
            <person name="Guillou S."/>
            <person name="Cros-Aarteil S."/>
            <person name="Calhoun S."/>
            <person name="Haridas S."/>
            <person name="Kuo A."/>
            <person name="Mondo S."/>
            <person name="Pangilinan J."/>
            <person name="Riley R."/>
            <person name="LaButti K."/>
            <person name="Andreopoulos B."/>
            <person name="Lipzen A."/>
            <person name="Chen C."/>
            <person name="Yan M."/>
            <person name="Daum C."/>
            <person name="Ng V."/>
            <person name="Clum A."/>
            <person name="Steindorff A."/>
            <person name="Ohm R.A."/>
            <person name="Martin F."/>
            <person name="Silar P."/>
            <person name="Natvig D.O."/>
            <person name="Lalanne C."/>
            <person name="Gautier V."/>
            <person name="Ament-Velasquez S.L."/>
            <person name="Kruys A."/>
            <person name="Hutchinson M.I."/>
            <person name="Powell A.J."/>
            <person name="Barry K."/>
            <person name="Miller A.N."/>
            <person name="Grigoriev I.V."/>
            <person name="Debuchy R."/>
            <person name="Gladieux P."/>
            <person name="Hiltunen Thoren M."/>
            <person name="Johannesson H."/>
        </authorList>
    </citation>
    <scope>NUCLEOTIDE SEQUENCE</scope>
    <source>
        <strain evidence="2">CBS 560.94</strain>
    </source>
</reference>
<gene>
    <name evidence="2" type="ORF">B0H65DRAFT_476565</name>
</gene>
<sequence>MALLCRHMQCCLSILILRICVNLAGIEKQLNNCLMPILRCHMQRCPSILILRICVNLASIEKQFNNRLTPIRYRQM</sequence>
<evidence type="ECO:0000313" key="3">
    <source>
        <dbReference type="Proteomes" id="UP001278500"/>
    </source>
</evidence>
<organism evidence="2 3">
    <name type="scientific">Neurospora tetraspora</name>
    <dbReference type="NCBI Taxonomy" id="94610"/>
    <lineage>
        <taxon>Eukaryota</taxon>
        <taxon>Fungi</taxon>
        <taxon>Dikarya</taxon>
        <taxon>Ascomycota</taxon>
        <taxon>Pezizomycotina</taxon>
        <taxon>Sordariomycetes</taxon>
        <taxon>Sordariomycetidae</taxon>
        <taxon>Sordariales</taxon>
        <taxon>Sordariaceae</taxon>
        <taxon>Neurospora</taxon>
    </lineage>
</organism>
<keyword evidence="3" id="KW-1185">Reference proteome</keyword>
<dbReference type="Proteomes" id="UP001278500">
    <property type="component" value="Unassembled WGS sequence"/>
</dbReference>
<protein>
    <recommendedName>
        <fullName evidence="4">Secreted protein</fullName>
    </recommendedName>
</protein>
<keyword evidence="1" id="KW-0732">Signal</keyword>
<dbReference type="AlphaFoldDB" id="A0AAE0J9C5"/>
<evidence type="ECO:0000313" key="2">
    <source>
        <dbReference type="EMBL" id="KAK3339447.1"/>
    </source>
</evidence>